<organism evidence="1 2">
    <name type="scientific">Listeria monocytogenes</name>
    <dbReference type="NCBI Taxonomy" id="1639"/>
    <lineage>
        <taxon>Bacteria</taxon>
        <taxon>Bacillati</taxon>
        <taxon>Bacillota</taxon>
        <taxon>Bacilli</taxon>
        <taxon>Bacillales</taxon>
        <taxon>Listeriaceae</taxon>
        <taxon>Listeria</taxon>
    </lineage>
</organism>
<evidence type="ECO:0000313" key="1">
    <source>
        <dbReference type="EMBL" id="TYU49464.1"/>
    </source>
</evidence>
<dbReference type="RefSeq" id="WP_149058257.1">
    <property type="nucleotide sequence ID" value="NZ_VTHT01000009.1"/>
</dbReference>
<protein>
    <submittedName>
        <fullName evidence="1">Uncharacterized protein</fullName>
    </submittedName>
</protein>
<dbReference type="AlphaFoldDB" id="A0AB74N8F3"/>
<sequence length="95" mass="11341">MKLYVEIENMEDLAKKMKEDATDLVNFDLDNQIAEMEERLNYVVNNIDIRKGTEFLIMNALNFEEEPSDYYFEVKEVNNDSFKVLIAFKRKAEFE</sequence>
<name>A0AB74N8F3_LISMN</name>
<evidence type="ECO:0000313" key="2">
    <source>
        <dbReference type="Proteomes" id="UP000322220"/>
    </source>
</evidence>
<comment type="caution">
    <text evidence="1">The sequence shown here is derived from an EMBL/GenBank/DDBJ whole genome shotgun (WGS) entry which is preliminary data.</text>
</comment>
<reference evidence="1 2" key="1">
    <citation type="submission" date="2019-08" db="EMBL/GenBank/DDBJ databases">
        <title>Soil Listeria distribution.</title>
        <authorList>
            <person name="Liao J."/>
        </authorList>
    </citation>
    <scope>NUCLEOTIDE SEQUENCE [LARGE SCALE GENOMIC DNA]</scope>
    <source>
        <strain evidence="1 2">IN-RH-2-BL1</strain>
    </source>
</reference>
<dbReference type="Proteomes" id="UP000322220">
    <property type="component" value="Unassembled WGS sequence"/>
</dbReference>
<proteinExistence type="predicted"/>
<dbReference type="EMBL" id="VTIK01000010">
    <property type="protein sequence ID" value="TYU49464.1"/>
    <property type="molecule type" value="Genomic_DNA"/>
</dbReference>
<accession>A0AB74N8F3</accession>
<gene>
    <name evidence="1" type="ORF">FZW98_14595</name>
</gene>